<dbReference type="AlphaFoldDB" id="A0A1X7ICY6"/>
<dbReference type="EMBL" id="FXAW01000001">
    <property type="protein sequence ID" value="SMG12160.1"/>
    <property type="molecule type" value="Genomic_DNA"/>
</dbReference>
<evidence type="ECO:0000313" key="2">
    <source>
        <dbReference type="EMBL" id="SMG12160.1"/>
    </source>
</evidence>
<dbReference type="RefSeq" id="WP_085515480.1">
    <property type="nucleotide sequence ID" value="NZ_FXAW01000001.1"/>
</dbReference>
<proteinExistence type="predicted"/>
<protein>
    <submittedName>
        <fullName evidence="2">Uncharacterized protein</fullName>
    </submittedName>
</protein>
<name>A0A1X7ICY6_9BACT</name>
<evidence type="ECO:0000256" key="1">
    <source>
        <dbReference type="SAM" id="Coils"/>
    </source>
</evidence>
<reference evidence="3" key="1">
    <citation type="submission" date="2017-04" db="EMBL/GenBank/DDBJ databases">
        <authorList>
            <person name="Varghese N."/>
            <person name="Submissions S."/>
        </authorList>
    </citation>
    <scope>NUCLEOTIDE SEQUENCE [LARGE SCALE GENOMIC DNA]</scope>
    <source>
        <strain evidence="3">DSM 4125</strain>
    </source>
</reference>
<accession>A0A1X7ICY6</accession>
<keyword evidence="3" id="KW-1185">Reference proteome</keyword>
<sequence length="93" mass="10609">MIKAENLKLISGIFSTDEASTILLGLLKNKIDFHNMEIAHIKETGSGNLEKSEHRIKELKLLREEIRLIIEEAKHEKVDLAIESTINIHPVQK</sequence>
<evidence type="ECO:0000313" key="3">
    <source>
        <dbReference type="Proteomes" id="UP000193804"/>
    </source>
</evidence>
<dbReference type="OrthoDB" id="680899at2"/>
<organism evidence="2 3">
    <name type="scientific">Marivirga sericea</name>
    <dbReference type="NCBI Taxonomy" id="1028"/>
    <lineage>
        <taxon>Bacteria</taxon>
        <taxon>Pseudomonadati</taxon>
        <taxon>Bacteroidota</taxon>
        <taxon>Cytophagia</taxon>
        <taxon>Cytophagales</taxon>
        <taxon>Marivirgaceae</taxon>
        <taxon>Marivirga</taxon>
    </lineage>
</organism>
<gene>
    <name evidence="2" type="ORF">SAMN05661096_00474</name>
</gene>
<feature type="coiled-coil region" evidence="1">
    <location>
        <begin position="49"/>
        <end position="76"/>
    </location>
</feature>
<dbReference type="Proteomes" id="UP000193804">
    <property type="component" value="Unassembled WGS sequence"/>
</dbReference>
<dbReference type="STRING" id="1028.SAMN05661096_00474"/>
<keyword evidence="1" id="KW-0175">Coiled coil</keyword>